<proteinExistence type="predicted"/>
<dbReference type="KEGG" id="vg:40078915"/>
<evidence type="ECO:0000313" key="3">
    <source>
        <dbReference type="Proteomes" id="UP000222336"/>
    </source>
</evidence>
<accession>A0A0U4B4B0</accession>
<evidence type="ECO:0000313" key="2">
    <source>
        <dbReference type="EMBL" id="ALY09584.1"/>
    </source>
</evidence>
<sequence length="319" mass="35438">MSSKYEAAFPILARALHEATRRETDLDKEVLLVKSERREARRARRQIEAAIKTLKTTAPVLVEVSPGEAGERREQPAKLVILDETLPAVPLPAPPTNGRVIRTGSAPVKTQQRTPRAHTPEGPVKLGDVPVDIPKPPSLRWWRDGEAVRVCQMASLYYGQLAIVEERKPDGMYELSIPNSAGGRLSIHGGYLRSVMTPGKVGERFTPGERVRFAGQERRGEYGRITGQAGKYAVKVRPEMGERDPVVVAPTLDLLHDRPMHNKLWNEGERVLINCPGDSGHNRWAKVVQQEGTVVTVEREDTGAQGEYVNHLLLDERPA</sequence>
<dbReference type="Proteomes" id="UP000222336">
    <property type="component" value="Segment"/>
</dbReference>
<keyword evidence="3" id="KW-1185">Reference proteome</keyword>
<organism evidence="2 3">
    <name type="scientific">Arthrobacter phage Laroye</name>
    <dbReference type="NCBI Taxonomy" id="1772305"/>
    <lineage>
        <taxon>Viruses</taxon>
        <taxon>Duplodnaviria</taxon>
        <taxon>Heunggongvirae</taxon>
        <taxon>Uroviricota</taxon>
        <taxon>Caudoviricetes</taxon>
        <taxon>Laroyevirus</taxon>
        <taxon>Laroyevirus laroye</taxon>
    </lineage>
</organism>
<feature type="region of interest" description="Disordered" evidence="1">
    <location>
        <begin position="107"/>
        <end position="130"/>
    </location>
</feature>
<reference evidence="3" key="1">
    <citation type="submission" date="2015-11" db="EMBL/GenBank/DDBJ databases">
        <authorList>
            <person name="Dogans D."/>
            <person name="Schneider V.M."/>
            <person name="Bradley K.W."/>
            <person name="Asai D.J."/>
            <person name="Bowman C.A."/>
            <person name="Russell D.A."/>
            <person name="Pope W.H."/>
            <person name="Jacobs-Sera D."/>
            <person name="Hendrix R.W."/>
            <person name="Hatfull G.F."/>
        </authorList>
    </citation>
    <scope>NUCLEOTIDE SEQUENCE [LARGE SCALE GENOMIC DNA]</scope>
</reference>
<name>A0A0U4B4B0_9CAUD</name>
<protein>
    <submittedName>
        <fullName evidence="2">Uncharacterized protein</fullName>
    </submittedName>
</protein>
<evidence type="ECO:0000256" key="1">
    <source>
        <dbReference type="SAM" id="MobiDB-lite"/>
    </source>
</evidence>
<gene>
    <name evidence="2" type="primary">59</name>
    <name evidence="2" type="ORF">LAROYE_59</name>
</gene>
<dbReference type="EMBL" id="KU160654">
    <property type="protein sequence ID" value="ALY09584.1"/>
    <property type="molecule type" value="Genomic_DNA"/>
</dbReference>
<dbReference type="RefSeq" id="YP_009603049.1">
    <property type="nucleotide sequence ID" value="NC_041947.1"/>
</dbReference>
<dbReference type="GeneID" id="40078915"/>